<evidence type="ECO:0000256" key="7">
    <source>
        <dbReference type="PIRSR" id="PIRSR613078-1"/>
    </source>
</evidence>
<evidence type="ECO:0000256" key="3">
    <source>
        <dbReference type="ARBA" id="ARBA00022432"/>
    </source>
</evidence>
<dbReference type="NCBIfam" id="TIGR01258">
    <property type="entry name" value="pgm_1"/>
    <property type="match status" value="1"/>
</dbReference>
<organism evidence="10 11">
    <name type="scientific">Coprobacter secundus subsp. similis</name>
    <dbReference type="NCBI Taxonomy" id="2751153"/>
    <lineage>
        <taxon>Bacteria</taxon>
        <taxon>Pseudomonadati</taxon>
        <taxon>Bacteroidota</taxon>
        <taxon>Bacteroidia</taxon>
        <taxon>Bacteroidales</taxon>
        <taxon>Barnesiellaceae</taxon>
        <taxon>Coprobacter</taxon>
    </lineage>
</organism>
<name>A0A7G1HTZ6_9BACT</name>
<evidence type="ECO:0000256" key="1">
    <source>
        <dbReference type="ARBA" id="ARBA00000380"/>
    </source>
</evidence>
<feature type="active site" description="Proton donor/acceptor" evidence="6 7">
    <location>
        <position position="87"/>
    </location>
</feature>
<keyword evidence="5 6" id="KW-0413">Isomerase</keyword>
<evidence type="ECO:0000256" key="5">
    <source>
        <dbReference type="ARBA" id="ARBA00023235"/>
    </source>
</evidence>
<sequence>MYKLILLRHGESIWEQENRFTGWSDPDLSEKGKEEARHAGDLLKSFHFRFDICYTSYLQRAIKTQYIIAEEMGLLWVPVIKNWRLNERHYGALQGLSKTEITEKYGEEQVMIWRRSYDARPPQISDFDPRFPAHDIRYEGIDASLLSHGESLQDTVNRVLPCWELDVAPVVKQGKTVLIVAHGNSLRALEMHLLQLTPEEIVKVEIPVGKPVIFELDKELKTLKYYFLG</sequence>
<dbReference type="Proteomes" id="UP000594042">
    <property type="component" value="Chromosome"/>
</dbReference>
<evidence type="ECO:0000256" key="8">
    <source>
        <dbReference type="PIRSR" id="PIRSR613078-2"/>
    </source>
</evidence>
<evidence type="ECO:0000256" key="6">
    <source>
        <dbReference type="HAMAP-Rule" id="MF_01039"/>
    </source>
</evidence>
<dbReference type="AlphaFoldDB" id="A0A7G1HTZ6"/>
<dbReference type="InterPro" id="IPR005952">
    <property type="entry name" value="Phosphogly_mut1"/>
</dbReference>
<dbReference type="InterPro" id="IPR029033">
    <property type="entry name" value="His_PPase_superfam"/>
</dbReference>
<dbReference type="SMART" id="SM00855">
    <property type="entry name" value="PGAM"/>
    <property type="match status" value="1"/>
</dbReference>
<dbReference type="NCBIfam" id="NF010713">
    <property type="entry name" value="PRK14115.1"/>
    <property type="match status" value="1"/>
</dbReference>
<feature type="site" description="Transition state stabilizer" evidence="6 9">
    <location>
        <position position="182"/>
    </location>
</feature>
<dbReference type="UniPathway" id="UPA00109">
    <property type="reaction ID" value="UER00186"/>
</dbReference>
<feature type="binding site" evidence="6 8">
    <location>
        <position position="98"/>
    </location>
    <ligand>
        <name>substrate</name>
    </ligand>
</feature>
<comment type="pathway">
    <text evidence="6">Carbohydrate degradation; glycolysis; pyruvate from D-glyceraldehyde 3-phosphate: step 3/5.</text>
</comment>
<proteinExistence type="inferred from homology"/>
<feature type="binding site" evidence="6 8">
    <location>
        <begin position="87"/>
        <end position="90"/>
    </location>
    <ligand>
        <name>substrate</name>
    </ligand>
</feature>
<dbReference type="GO" id="GO:0006094">
    <property type="term" value="P:gluconeogenesis"/>
    <property type="evidence" value="ECO:0007669"/>
    <property type="project" value="UniProtKB-UniRule"/>
</dbReference>
<comment type="catalytic activity">
    <reaction evidence="1 6">
        <text>(2R)-2-phosphoglycerate = (2R)-3-phosphoglycerate</text>
        <dbReference type="Rhea" id="RHEA:15901"/>
        <dbReference type="ChEBI" id="CHEBI:58272"/>
        <dbReference type="ChEBI" id="CHEBI:58289"/>
        <dbReference type="EC" id="5.4.2.11"/>
    </reaction>
</comment>
<dbReference type="KEGG" id="copr:Cop2CBH44_03540"/>
<dbReference type="CDD" id="cd07067">
    <property type="entry name" value="HP_PGM_like"/>
    <property type="match status" value="1"/>
</dbReference>
<dbReference type="SUPFAM" id="SSF53254">
    <property type="entry name" value="Phosphoglycerate mutase-like"/>
    <property type="match status" value="1"/>
</dbReference>
<dbReference type="FunFam" id="3.40.50.1240:FF:000003">
    <property type="entry name" value="2,3-bisphosphoglycerate-dependent phosphoglycerate mutase"/>
    <property type="match status" value="1"/>
</dbReference>
<keyword evidence="4 6" id="KW-0324">Glycolysis</keyword>
<protein>
    <recommendedName>
        <fullName evidence="6">2,3-bisphosphoglycerate-dependent phosphoglycerate mutase</fullName>
        <shortName evidence="6">BPG-dependent PGAM</shortName>
        <shortName evidence="6">PGAM</shortName>
        <shortName evidence="6">Phosphoglyceromutase</shortName>
        <shortName evidence="6">dPGM</shortName>
        <ecNumber evidence="6">5.4.2.11</ecNumber>
    </recommendedName>
</protein>
<evidence type="ECO:0000256" key="9">
    <source>
        <dbReference type="PIRSR" id="PIRSR613078-3"/>
    </source>
</evidence>
<evidence type="ECO:0000313" key="10">
    <source>
        <dbReference type="EMBL" id="BCI62001.1"/>
    </source>
</evidence>
<dbReference type="EMBL" id="AP023322">
    <property type="protein sequence ID" value="BCI62001.1"/>
    <property type="molecule type" value="Genomic_DNA"/>
</dbReference>
<keyword evidence="11" id="KW-1185">Reference proteome</keyword>
<dbReference type="InterPro" id="IPR013078">
    <property type="entry name" value="His_Pase_superF_clade-1"/>
</dbReference>
<dbReference type="GO" id="GO:0004619">
    <property type="term" value="F:phosphoglycerate mutase activity"/>
    <property type="evidence" value="ECO:0007669"/>
    <property type="project" value="UniProtKB-UniRule"/>
</dbReference>
<dbReference type="RefSeq" id="WP_200755432.1">
    <property type="nucleotide sequence ID" value="NZ_AP023322.1"/>
</dbReference>
<dbReference type="GO" id="GO:0006096">
    <property type="term" value="P:glycolytic process"/>
    <property type="evidence" value="ECO:0007669"/>
    <property type="project" value="UniProtKB-UniRule"/>
</dbReference>
<accession>A0A7G1HTZ6</accession>
<comment type="similarity">
    <text evidence="2 6">Belongs to the phosphoglycerate mutase family. BPG-dependent PGAM subfamily.</text>
</comment>
<dbReference type="Pfam" id="PF00300">
    <property type="entry name" value="His_Phos_1"/>
    <property type="match status" value="1"/>
</dbReference>
<feature type="active site" description="Tele-phosphohistidine intermediate" evidence="6 7">
    <location>
        <position position="9"/>
    </location>
</feature>
<dbReference type="EC" id="5.4.2.11" evidence="6"/>
<feature type="binding site" evidence="6 8">
    <location>
        <position position="60"/>
    </location>
    <ligand>
        <name>substrate</name>
    </ligand>
</feature>
<comment type="caution">
    <text evidence="6">Lacks conserved residue(s) required for the propagation of feature annotation.</text>
</comment>
<feature type="binding site" evidence="6 8">
    <location>
        <begin position="183"/>
        <end position="184"/>
    </location>
    <ligand>
        <name>substrate</name>
    </ligand>
</feature>
<evidence type="ECO:0000313" key="11">
    <source>
        <dbReference type="Proteomes" id="UP000594042"/>
    </source>
</evidence>
<feature type="binding site" evidence="6 8">
    <location>
        <begin position="114"/>
        <end position="115"/>
    </location>
    <ligand>
        <name>substrate</name>
    </ligand>
</feature>
<evidence type="ECO:0000256" key="2">
    <source>
        <dbReference type="ARBA" id="ARBA00006717"/>
    </source>
</evidence>
<comment type="function">
    <text evidence="6">Catalyzes the interconversion of 2-phosphoglycerate and 3-phosphoglycerate.</text>
</comment>
<gene>
    <name evidence="10" type="primary">gpmA_1</name>
    <name evidence="6" type="synonym">gpmA</name>
    <name evidence="10" type="ORF">Cop2CBH44_03540</name>
</gene>
<reference evidence="11" key="1">
    <citation type="submission" date="2020-07" db="EMBL/GenBank/DDBJ databases">
        <title>Complete genome sequencing of Coprobacter sp. strain 2CBH44.</title>
        <authorList>
            <person name="Sakamoto M."/>
            <person name="Murakami T."/>
            <person name="Mori H."/>
        </authorList>
    </citation>
    <scope>NUCLEOTIDE SEQUENCE [LARGE SCALE GENOMIC DNA]</scope>
    <source>
        <strain evidence="11">2CBH44</strain>
    </source>
</reference>
<dbReference type="HAMAP" id="MF_01039">
    <property type="entry name" value="PGAM_GpmA"/>
    <property type="match status" value="1"/>
</dbReference>
<dbReference type="PANTHER" id="PTHR11931">
    <property type="entry name" value="PHOSPHOGLYCERATE MUTASE"/>
    <property type="match status" value="1"/>
</dbReference>
<keyword evidence="3 6" id="KW-0312">Gluconeogenesis</keyword>
<dbReference type="PIRSF" id="PIRSF000709">
    <property type="entry name" value="6PFK_2-Ptase"/>
    <property type="match status" value="1"/>
</dbReference>
<dbReference type="Gene3D" id="3.40.50.1240">
    <property type="entry name" value="Phosphoglycerate mutase-like"/>
    <property type="match status" value="1"/>
</dbReference>
<feature type="binding site" evidence="6 8">
    <location>
        <begin position="21"/>
        <end position="22"/>
    </location>
    <ligand>
        <name>substrate</name>
    </ligand>
</feature>
<evidence type="ECO:0000256" key="4">
    <source>
        <dbReference type="ARBA" id="ARBA00023152"/>
    </source>
</evidence>